<evidence type="ECO:0000256" key="2">
    <source>
        <dbReference type="SAM" id="Phobius"/>
    </source>
</evidence>
<feature type="transmembrane region" description="Helical" evidence="2">
    <location>
        <begin position="53"/>
        <end position="73"/>
    </location>
</feature>
<feature type="domain" description="AB hydrolase-1" evidence="3">
    <location>
        <begin position="113"/>
        <end position="249"/>
    </location>
</feature>
<dbReference type="GeneID" id="102804363"/>
<dbReference type="Proteomes" id="UP000694865">
    <property type="component" value="Unplaced"/>
</dbReference>
<accession>A0ABM0MZU7</accession>
<sequence>MKRTKIPQNKGISPGEQRSETSQQPISHRDRARTRGKQNTTNKTSFFSRCLSIGKYIVLLMVLPAFLNHALLYKEGDVLKPPGQIYEIDEQKMYLHCVGRGSPTVVLDAPTGMSSDVWIFVQEKLSKLTKVCIYDRAGLGYSEAPSQFQYKNVETDEKEKSYMHNKWQEATTERMADDLKKLLSVSKTELPYILVGSEIGALIARFYAQLSEISDVTDIVLIDPITEILFKIDDGIWTQFWFGHLVPSFQALHTSAIVGLSRIALLMGLMQQPIIGPEFTLPDDVVARQKYLLCNPSHLKTVVDEHYFINESISQINTLWQMKSFPSNISVTVVTGNYYDEQLPSNLNTAWAKSHQHLISTLHPGCKHIVINGADHHMLYRNPDAVTDPIKRLVRQWRQRRAKTVKQ</sequence>
<evidence type="ECO:0000256" key="1">
    <source>
        <dbReference type="SAM" id="MobiDB-lite"/>
    </source>
</evidence>
<name>A0ABM0MZU7_SACKO</name>
<dbReference type="RefSeq" id="XP_006825538.1">
    <property type="nucleotide sequence ID" value="XM_006825475.1"/>
</dbReference>
<evidence type="ECO:0000259" key="3">
    <source>
        <dbReference type="Pfam" id="PF00561"/>
    </source>
</evidence>
<reference evidence="5" key="1">
    <citation type="submission" date="2025-08" db="UniProtKB">
        <authorList>
            <consortium name="RefSeq"/>
        </authorList>
    </citation>
    <scope>IDENTIFICATION</scope>
    <source>
        <tissue evidence="5">Testes</tissue>
    </source>
</reference>
<keyword evidence="4" id="KW-1185">Reference proteome</keyword>
<keyword evidence="2" id="KW-1133">Transmembrane helix</keyword>
<keyword evidence="2" id="KW-0472">Membrane</keyword>
<gene>
    <name evidence="5" type="primary">LOC102804363</name>
</gene>
<dbReference type="SUPFAM" id="SSF53474">
    <property type="entry name" value="alpha/beta-Hydrolases"/>
    <property type="match status" value="1"/>
</dbReference>
<feature type="compositionally biased region" description="Polar residues" evidence="1">
    <location>
        <begin position="1"/>
        <end position="11"/>
    </location>
</feature>
<dbReference type="Pfam" id="PF00561">
    <property type="entry name" value="Abhydrolase_1"/>
    <property type="match status" value="1"/>
</dbReference>
<dbReference type="InterPro" id="IPR000073">
    <property type="entry name" value="AB_hydrolase_1"/>
</dbReference>
<evidence type="ECO:0000313" key="4">
    <source>
        <dbReference type="Proteomes" id="UP000694865"/>
    </source>
</evidence>
<evidence type="ECO:0000313" key="5">
    <source>
        <dbReference type="RefSeq" id="XP_006825538.1"/>
    </source>
</evidence>
<feature type="region of interest" description="Disordered" evidence="1">
    <location>
        <begin position="1"/>
        <end position="39"/>
    </location>
</feature>
<protein>
    <submittedName>
        <fullName evidence="5">Uncharacterized protein LOC102804363</fullName>
    </submittedName>
</protein>
<dbReference type="InterPro" id="IPR029058">
    <property type="entry name" value="AB_hydrolase_fold"/>
</dbReference>
<organism evidence="4 5">
    <name type="scientific">Saccoglossus kowalevskii</name>
    <name type="common">Acorn worm</name>
    <dbReference type="NCBI Taxonomy" id="10224"/>
    <lineage>
        <taxon>Eukaryota</taxon>
        <taxon>Metazoa</taxon>
        <taxon>Hemichordata</taxon>
        <taxon>Enteropneusta</taxon>
        <taxon>Harrimaniidae</taxon>
        <taxon>Saccoglossus</taxon>
    </lineage>
</organism>
<keyword evidence="2" id="KW-0812">Transmembrane</keyword>
<proteinExistence type="predicted"/>
<dbReference type="Gene3D" id="3.40.50.1820">
    <property type="entry name" value="alpha/beta hydrolase"/>
    <property type="match status" value="1"/>
</dbReference>